<proteinExistence type="predicted"/>
<protein>
    <submittedName>
        <fullName evidence="1">Uncharacterized protein</fullName>
    </submittedName>
</protein>
<organism evidence="1">
    <name type="scientific">Rhizophora mucronata</name>
    <name type="common">Asiatic mangrove</name>
    <dbReference type="NCBI Taxonomy" id="61149"/>
    <lineage>
        <taxon>Eukaryota</taxon>
        <taxon>Viridiplantae</taxon>
        <taxon>Streptophyta</taxon>
        <taxon>Embryophyta</taxon>
        <taxon>Tracheophyta</taxon>
        <taxon>Spermatophyta</taxon>
        <taxon>Magnoliopsida</taxon>
        <taxon>eudicotyledons</taxon>
        <taxon>Gunneridae</taxon>
        <taxon>Pentapetalae</taxon>
        <taxon>rosids</taxon>
        <taxon>fabids</taxon>
        <taxon>Malpighiales</taxon>
        <taxon>Rhizophoraceae</taxon>
        <taxon>Rhizophora</taxon>
    </lineage>
</organism>
<name>A0A2P2PF74_RHIMU</name>
<sequence>MHEVIDTYNKWCLRLPTAQLNRWLRKVTRLFFFIYT</sequence>
<reference evidence="1" key="1">
    <citation type="submission" date="2018-02" db="EMBL/GenBank/DDBJ databases">
        <title>Rhizophora mucronata_Transcriptome.</title>
        <authorList>
            <person name="Meera S.P."/>
            <person name="Sreeshan A."/>
            <person name="Augustine A."/>
        </authorList>
    </citation>
    <scope>NUCLEOTIDE SEQUENCE</scope>
    <source>
        <tissue evidence="1">Leaf</tissue>
    </source>
</reference>
<evidence type="ECO:0000313" key="1">
    <source>
        <dbReference type="EMBL" id="MBX53383.1"/>
    </source>
</evidence>
<dbReference type="EMBL" id="GGEC01072899">
    <property type="protein sequence ID" value="MBX53383.1"/>
    <property type="molecule type" value="Transcribed_RNA"/>
</dbReference>
<accession>A0A2P2PF74</accession>
<dbReference type="AlphaFoldDB" id="A0A2P2PF74"/>